<dbReference type="InterPro" id="IPR001638">
    <property type="entry name" value="Solute-binding_3/MltF_N"/>
</dbReference>
<dbReference type="PANTHER" id="PTHR35936">
    <property type="entry name" value="MEMBRANE-BOUND LYTIC MUREIN TRANSGLYCOSYLASE F"/>
    <property type="match status" value="1"/>
</dbReference>
<gene>
    <name evidence="3" type="ORF">J2792_002447</name>
</gene>
<sequence>MLAAACHGRVRAPGELVIGSSPTGVPFSFVDPATNALTGAIVDIASSVARTMALSPDLRITPFSALIPSLVAGKIDMIAAALLRTPEREKIVAFSRPVYAYEGALVVRAGDRRAYPDLAAARGLRIGGQIGTRFIDQLHAAGVADVSTYENLSDLLRDLDHGRIDAGYGDAPILRYQLRVGPRRAVRIVPGFTAPAREELCLVMRKGDMLLPQVDRAIERLLPRRIPEIARHWQLEEAA</sequence>
<evidence type="ECO:0000256" key="1">
    <source>
        <dbReference type="ARBA" id="ARBA00022729"/>
    </source>
</evidence>
<dbReference type="RefSeq" id="WP_169050002.1">
    <property type="nucleotide sequence ID" value="NZ_JAVDRD010000005.1"/>
</dbReference>
<proteinExistence type="predicted"/>
<keyword evidence="4" id="KW-1185">Reference proteome</keyword>
<comment type="caution">
    <text evidence="3">The sequence shown here is derived from an EMBL/GenBank/DDBJ whole genome shotgun (WGS) entry which is preliminary data.</text>
</comment>
<evidence type="ECO:0000313" key="4">
    <source>
        <dbReference type="Proteomes" id="UP001184150"/>
    </source>
</evidence>
<reference evidence="3 4" key="1">
    <citation type="submission" date="2023-07" db="EMBL/GenBank/DDBJ databases">
        <title>Sorghum-associated microbial communities from plants grown in Nebraska, USA.</title>
        <authorList>
            <person name="Schachtman D."/>
        </authorList>
    </citation>
    <scope>NUCLEOTIDE SEQUENCE [LARGE SCALE GENOMIC DNA]</scope>
    <source>
        <strain evidence="3 4">DS1027</strain>
    </source>
</reference>
<feature type="domain" description="Solute-binding protein family 3/N-terminal" evidence="2">
    <location>
        <begin position="15"/>
        <end position="237"/>
    </location>
</feature>
<accession>A0ABU1MMJ7</accession>
<dbReference type="SMART" id="SM00062">
    <property type="entry name" value="PBPb"/>
    <property type="match status" value="1"/>
</dbReference>
<dbReference type="Gene3D" id="3.40.190.10">
    <property type="entry name" value="Periplasmic binding protein-like II"/>
    <property type="match status" value="2"/>
</dbReference>
<evidence type="ECO:0000259" key="2">
    <source>
        <dbReference type="SMART" id="SM00062"/>
    </source>
</evidence>
<keyword evidence="1" id="KW-0732">Signal</keyword>
<name>A0ABU1MMJ7_9SPHN</name>
<dbReference type="CDD" id="cd13530">
    <property type="entry name" value="PBP2_peptides_like"/>
    <property type="match status" value="1"/>
</dbReference>
<dbReference type="Proteomes" id="UP001184150">
    <property type="component" value="Unassembled WGS sequence"/>
</dbReference>
<dbReference type="PANTHER" id="PTHR35936:SF17">
    <property type="entry name" value="ARGININE-BINDING EXTRACELLULAR PROTEIN ARTP"/>
    <property type="match status" value="1"/>
</dbReference>
<dbReference type="EMBL" id="JAVDRD010000005">
    <property type="protein sequence ID" value="MDR6511575.1"/>
    <property type="molecule type" value="Genomic_DNA"/>
</dbReference>
<protein>
    <submittedName>
        <fullName evidence="3">Polar amino acid transport system substrate-binding protein</fullName>
    </submittedName>
</protein>
<evidence type="ECO:0000313" key="3">
    <source>
        <dbReference type="EMBL" id="MDR6511575.1"/>
    </source>
</evidence>
<dbReference type="SUPFAM" id="SSF53850">
    <property type="entry name" value="Periplasmic binding protein-like II"/>
    <property type="match status" value="1"/>
</dbReference>
<organism evidence="3 4">
    <name type="scientific">Novosphingobium capsulatum</name>
    <dbReference type="NCBI Taxonomy" id="13688"/>
    <lineage>
        <taxon>Bacteria</taxon>
        <taxon>Pseudomonadati</taxon>
        <taxon>Pseudomonadota</taxon>
        <taxon>Alphaproteobacteria</taxon>
        <taxon>Sphingomonadales</taxon>
        <taxon>Sphingomonadaceae</taxon>
        <taxon>Novosphingobium</taxon>
    </lineage>
</organism>
<dbReference type="Pfam" id="PF00497">
    <property type="entry name" value="SBP_bac_3"/>
    <property type="match status" value="1"/>
</dbReference>